<dbReference type="PROSITE" id="PS51781">
    <property type="entry name" value="SH3B"/>
    <property type="match status" value="1"/>
</dbReference>
<keyword evidence="1" id="KW-1133">Transmembrane helix</keyword>
<keyword evidence="1" id="KW-0812">Transmembrane</keyword>
<dbReference type="InterPro" id="IPR003646">
    <property type="entry name" value="SH3-like_bac-type"/>
</dbReference>
<accession>R7ZNY5</accession>
<dbReference type="STRING" id="1232681.ADIS_3766"/>
<dbReference type="Proteomes" id="UP000013909">
    <property type="component" value="Unassembled WGS sequence"/>
</dbReference>
<protein>
    <recommendedName>
        <fullName evidence="2">SH3b domain-containing protein</fullName>
    </recommendedName>
</protein>
<sequence>MQNIHRGIIVKLGVLFLGLFYSPVIQGAVLTLEKADSLFLTKQYKEALVIYEHLLYEEASYSPAMLLKMAFISEGMGDFGKATKYLSKYYDNNPNPKVITKIKSLTSQGTLYGYDVSDREKFFKFLIDVQAELTVLFVFFAVLMLIFALIFRQKKAVFYAPTMVFLLLGFLSNNFLRAPEMGIITGSPTLVMDSPTAAGNLIRKVDVGHRVRIEASVDSWYEVTWNNRKAYIRKDRLSKI</sequence>
<dbReference type="EMBL" id="AQHR01000097">
    <property type="protein sequence ID" value="EON75734.1"/>
    <property type="molecule type" value="Genomic_DNA"/>
</dbReference>
<evidence type="ECO:0000259" key="2">
    <source>
        <dbReference type="PROSITE" id="PS51781"/>
    </source>
</evidence>
<dbReference type="InterPro" id="IPR011990">
    <property type="entry name" value="TPR-like_helical_dom_sf"/>
</dbReference>
<dbReference type="RefSeq" id="WP_010855895.1">
    <property type="nucleotide sequence ID" value="NZ_AQHR01000097.1"/>
</dbReference>
<dbReference type="PATRIC" id="fig|1288963.3.peg.3757"/>
<keyword evidence="4" id="KW-1185">Reference proteome</keyword>
<dbReference type="SUPFAM" id="SSF48452">
    <property type="entry name" value="TPR-like"/>
    <property type="match status" value="1"/>
</dbReference>
<dbReference type="AlphaFoldDB" id="R7ZNY5"/>
<feature type="transmembrane region" description="Helical" evidence="1">
    <location>
        <begin position="12"/>
        <end position="32"/>
    </location>
</feature>
<keyword evidence="1" id="KW-0472">Membrane</keyword>
<reference evidence="3 4" key="1">
    <citation type="submission" date="2013-02" db="EMBL/GenBank/DDBJ databases">
        <title>A novel strain isolated from Lonar lake, Maharashtra, India.</title>
        <authorList>
            <person name="Singh A."/>
        </authorList>
    </citation>
    <scope>NUCLEOTIDE SEQUENCE [LARGE SCALE GENOMIC DNA]</scope>
    <source>
        <strain evidence="3 4">AK24</strain>
    </source>
</reference>
<proteinExistence type="predicted"/>
<comment type="caution">
    <text evidence="3">The sequence shown here is derived from an EMBL/GenBank/DDBJ whole genome shotgun (WGS) entry which is preliminary data.</text>
</comment>
<dbReference type="Gene3D" id="1.25.40.10">
    <property type="entry name" value="Tetratricopeptide repeat domain"/>
    <property type="match status" value="1"/>
</dbReference>
<organism evidence="3 4">
    <name type="scientific">Lunatimonas lonarensis</name>
    <dbReference type="NCBI Taxonomy" id="1232681"/>
    <lineage>
        <taxon>Bacteria</taxon>
        <taxon>Pseudomonadati</taxon>
        <taxon>Bacteroidota</taxon>
        <taxon>Cytophagia</taxon>
        <taxon>Cytophagales</taxon>
        <taxon>Cyclobacteriaceae</taxon>
    </lineage>
</organism>
<feature type="transmembrane region" description="Helical" evidence="1">
    <location>
        <begin position="129"/>
        <end position="151"/>
    </location>
</feature>
<gene>
    <name evidence="3" type="ORF">ADIS_3766</name>
</gene>
<dbReference type="OrthoDB" id="977366at2"/>
<evidence type="ECO:0000256" key="1">
    <source>
        <dbReference type="SAM" id="Phobius"/>
    </source>
</evidence>
<feature type="domain" description="SH3b" evidence="2">
    <location>
        <begin position="179"/>
        <end position="240"/>
    </location>
</feature>
<feature type="transmembrane region" description="Helical" evidence="1">
    <location>
        <begin position="157"/>
        <end position="176"/>
    </location>
</feature>
<evidence type="ECO:0000313" key="3">
    <source>
        <dbReference type="EMBL" id="EON75734.1"/>
    </source>
</evidence>
<evidence type="ECO:0000313" key="4">
    <source>
        <dbReference type="Proteomes" id="UP000013909"/>
    </source>
</evidence>
<name>R7ZNY5_9BACT</name>